<dbReference type="Proteomes" id="UP000185680">
    <property type="component" value="Chromosome"/>
</dbReference>
<proteinExistence type="predicted"/>
<evidence type="ECO:0000313" key="4">
    <source>
        <dbReference type="Proteomes" id="UP000185680"/>
    </source>
</evidence>
<protein>
    <submittedName>
        <fullName evidence="1">Uncharacterized protein</fullName>
    </submittedName>
</protein>
<dbReference type="STRING" id="1763535.LPB072_08675"/>
<reference evidence="1 4" key="2">
    <citation type="submission" date="2016-10" db="EMBL/GenBank/DDBJ databases">
        <title>Hydorgenophaga sp. LPB0072 isolated from gastropod.</title>
        <authorList>
            <person name="Kim E."/>
            <person name="Yi H."/>
        </authorList>
    </citation>
    <scope>NUCLEOTIDE SEQUENCE [LARGE SCALE GENOMIC DNA]</scope>
    <source>
        <strain evidence="1 4">LPB0072</strain>
    </source>
</reference>
<dbReference type="OrthoDB" id="8847912at2"/>
<dbReference type="RefSeq" id="WP_066094219.1">
    <property type="nucleotide sequence ID" value="NZ_CP017476.1"/>
</dbReference>
<accession>A0A167H092</accession>
<dbReference type="KEGG" id="hyl:LPB072_08675"/>
<organism evidence="1 4">
    <name type="scientific">Hydrogenophaga crassostreae</name>
    <dbReference type="NCBI Taxonomy" id="1763535"/>
    <lineage>
        <taxon>Bacteria</taxon>
        <taxon>Pseudomonadati</taxon>
        <taxon>Pseudomonadota</taxon>
        <taxon>Betaproteobacteria</taxon>
        <taxon>Burkholderiales</taxon>
        <taxon>Comamonadaceae</taxon>
        <taxon>Hydrogenophaga</taxon>
    </lineage>
</organism>
<evidence type="ECO:0000313" key="1">
    <source>
        <dbReference type="EMBL" id="AOW12905.1"/>
    </source>
</evidence>
<keyword evidence="3" id="KW-1185">Reference proteome</keyword>
<evidence type="ECO:0000313" key="3">
    <source>
        <dbReference type="Proteomes" id="UP000185657"/>
    </source>
</evidence>
<dbReference type="EMBL" id="LVWD01000034">
    <property type="protein sequence ID" value="OAD40090.1"/>
    <property type="molecule type" value="Genomic_DNA"/>
</dbReference>
<evidence type="ECO:0000313" key="2">
    <source>
        <dbReference type="EMBL" id="OAD40090.1"/>
    </source>
</evidence>
<reference evidence="2 3" key="1">
    <citation type="submission" date="2016-02" db="EMBL/GenBank/DDBJ databases">
        <title>Draft genome sequence of Hydrogenophaga sp. LPB0072.</title>
        <authorList>
            <person name="Shin S.-K."/>
            <person name="Yi H."/>
        </authorList>
    </citation>
    <scope>NUCLEOTIDE SEQUENCE [LARGE SCALE GENOMIC DNA]</scope>
    <source>
        <strain evidence="2 3">LPB0072</strain>
    </source>
</reference>
<dbReference type="AlphaFoldDB" id="A0A167H092"/>
<dbReference type="Proteomes" id="UP000185657">
    <property type="component" value="Unassembled WGS sequence"/>
</dbReference>
<gene>
    <name evidence="1" type="ORF">LPB072_08675</name>
    <name evidence="2" type="ORF">LPB72_18170</name>
</gene>
<name>A0A167H092_9BURK</name>
<dbReference type="EMBL" id="CP017476">
    <property type="protein sequence ID" value="AOW12905.1"/>
    <property type="molecule type" value="Genomic_DNA"/>
</dbReference>
<sequence>MTDHLSAFCPGDESGDVSLPADWQDRLVARLGKRPRRIGLWAELALFGARQCLDANGIDRLSPHAVLRLSSTHGPVGAMALVGSSCEEGLLPMPFDFLQSQPSQMLAALSQYLQWRGDASFVAWEGWGPMMAQMPVEAAVLRQRAELAQQPFDGMLVGRVDLGPVPRSQWQWMA</sequence>